<dbReference type="GO" id="GO:0003682">
    <property type="term" value="F:chromatin binding"/>
    <property type="evidence" value="ECO:0007669"/>
    <property type="project" value="TreeGrafter"/>
</dbReference>
<dbReference type="SUPFAM" id="SSF47370">
    <property type="entry name" value="Bromodomain"/>
    <property type="match status" value="1"/>
</dbReference>
<dbReference type="FunFam" id="3.40.50.300:FF:000061">
    <property type="entry name" value="ATPase family, AAA domain-containing 2"/>
    <property type="match status" value="1"/>
</dbReference>
<evidence type="ECO:0000256" key="3">
    <source>
        <dbReference type="ARBA" id="ARBA00022840"/>
    </source>
</evidence>
<feature type="compositionally biased region" description="Polar residues" evidence="9">
    <location>
        <begin position="95"/>
        <end position="106"/>
    </location>
</feature>
<evidence type="ECO:0000256" key="1">
    <source>
        <dbReference type="ARBA" id="ARBA00006914"/>
    </source>
</evidence>
<dbReference type="Gene3D" id="1.20.920.10">
    <property type="entry name" value="Bromodomain-like"/>
    <property type="match status" value="1"/>
</dbReference>
<dbReference type="InterPro" id="IPR041569">
    <property type="entry name" value="AAA_lid_3"/>
</dbReference>
<dbReference type="SMART" id="SM00297">
    <property type="entry name" value="BROMO"/>
    <property type="match status" value="1"/>
</dbReference>
<dbReference type="Gene3D" id="1.10.8.60">
    <property type="match status" value="1"/>
</dbReference>
<dbReference type="SUPFAM" id="SSF52540">
    <property type="entry name" value="P-loop containing nucleoside triphosphate hydrolases"/>
    <property type="match status" value="2"/>
</dbReference>
<keyword evidence="3" id="KW-0067">ATP-binding</keyword>
<evidence type="ECO:0000256" key="5">
    <source>
        <dbReference type="ARBA" id="ARBA00057193"/>
    </source>
</evidence>
<protein>
    <recommendedName>
        <fullName evidence="6">Tat-binding homolog 7</fullName>
    </recommendedName>
    <alternativeName>
        <fullName evidence="7">Lin-48 expression abnormal protein 1</fullName>
    </alternativeName>
</protein>
<dbReference type="PANTHER" id="PTHR23069:SF0">
    <property type="entry name" value="TAT-BINDING HOMOLOG 7"/>
    <property type="match status" value="1"/>
</dbReference>
<name>A0A8R1HYC8_CAEJA</name>
<reference evidence="11" key="2">
    <citation type="submission" date="2022-06" db="UniProtKB">
        <authorList>
            <consortium name="EnsemblMetazoa"/>
        </authorList>
    </citation>
    <scope>IDENTIFICATION</scope>
    <source>
        <strain evidence="11">DF5081</strain>
    </source>
</reference>
<dbReference type="Pfam" id="PF17862">
    <property type="entry name" value="AAA_lid_3"/>
    <property type="match status" value="1"/>
</dbReference>
<dbReference type="CDD" id="cd05528">
    <property type="entry name" value="Bromo_AAA"/>
    <property type="match status" value="1"/>
</dbReference>
<accession>A0A8R1HYC8</accession>
<evidence type="ECO:0000256" key="8">
    <source>
        <dbReference type="PROSITE-ProRule" id="PRU00035"/>
    </source>
</evidence>
<evidence type="ECO:0000256" key="2">
    <source>
        <dbReference type="ARBA" id="ARBA00022741"/>
    </source>
</evidence>
<dbReference type="Gene3D" id="3.40.50.300">
    <property type="entry name" value="P-loop containing nucleotide triphosphate hydrolases"/>
    <property type="match status" value="1"/>
</dbReference>
<feature type="region of interest" description="Disordered" evidence="9">
    <location>
        <begin position="901"/>
        <end position="924"/>
    </location>
</feature>
<reference evidence="12" key="1">
    <citation type="submission" date="2010-08" db="EMBL/GenBank/DDBJ databases">
        <authorList>
            <consortium name="Caenorhabditis japonica Sequencing Consortium"/>
            <person name="Wilson R.K."/>
        </authorList>
    </citation>
    <scope>NUCLEOTIDE SEQUENCE [LARGE SCALE GENOMIC DNA]</scope>
    <source>
        <strain evidence="12">DF5081</strain>
    </source>
</reference>
<feature type="region of interest" description="Disordered" evidence="9">
    <location>
        <begin position="1"/>
        <end position="133"/>
    </location>
</feature>
<feature type="domain" description="Bromo" evidence="10">
    <location>
        <begin position="962"/>
        <end position="1024"/>
    </location>
</feature>
<dbReference type="EnsemblMetazoa" id="CJA10694b.1">
    <property type="protein sequence ID" value="CJA10694b.1"/>
    <property type="gene ID" value="WBGene00129898"/>
</dbReference>
<dbReference type="GO" id="GO:0016887">
    <property type="term" value="F:ATP hydrolysis activity"/>
    <property type="evidence" value="ECO:0007669"/>
    <property type="project" value="InterPro"/>
</dbReference>
<evidence type="ECO:0000256" key="7">
    <source>
        <dbReference type="ARBA" id="ARBA00075625"/>
    </source>
</evidence>
<dbReference type="SMART" id="SM00382">
    <property type="entry name" value="AAA"/>
    <property type="match status" value="1"/>
</dbReference>
<dbReference type="InterPro" id="IPR018359">
    <property type="entry name" value="Bromodomain_CS"/>
</dbReference>
<evidence type="ECO:0000313" key="11">
    <source>
        <dbReference type="EnsemblMetazoa" id="CJA10694b.1"/>
    </source>
</evidence>
<feature type="region of interest" description="Disordered" evidence="9">
    <location>
        <begin position="145"/>
        <end position="369"/>
    </location>
</feature>
<feature type="compositionally biased region" description="Acidic residues" evidence="9">
    <location>
        <begin position="30"/>
        <end position="41"/>
    </location>
</feature>
<dbReference type="Pfam" id="PF00439">
    <property type="entry name" value="Bromodomain"/>
    <property type="match status" value="1"/>
</dbReference>
<dbReference type="InterPro" id="IPR003593">
    <property type="entry name" value="AAA+_ATPase"/>
</dbReference>
<evidence type="ECO:0000313" key="12">
    <source>
        <dbReference type="Proteomes" id="UP000005237"/>
    </source>
</evidence>
<dbReference type="GO" id="GO:0006334">
    <property type="term" value="P:nucleosome assembly"/>
    <property type="evidence" value="ECO:0007669"/>
    <property type="project" value="TreeGrafter"/>
</dbReference>
<feature type="compositionally biased region" description="Acidic residues" evidence="9">
    <location>
        <begin position="244"/>
        <end position="275"/>
    </location>
</feature>
<keyword evidence="2" id="KW-0547">Nucleotide-binding</keyword>
<dbReference type="InterPro" id="IPR003959">
    <property type="entry name" value="ATPase_AAA_core"/>
</dbReference>
<feature type="compositionally biased region" description="Basic residues" evidence="9">
    <location>
        <begin position="319"/>
        <end position="333"/>
    </location>
</feature>
<dbReference type="GO" id="GO:0042393">
    <property type="term" value="F:histone binding"/>
    <property type="evidence" value="ECO:0007669"/>
    <property type="project" value="TreeGrafter"/>
</dbReference>
<organism evidence="11 12">
    <name type="scientific">Caenorhabditis japonica</name>
    <dbReference type="NCBI Taxonomy" id="281687"/>
    <lineage>
        <taxon>Eukaryota</taxon>
        <taxon>Metazoa</taxon>
        <taxon>Ecdysozoa</taxon>
        <taxon>Nematoda</taxon>
        <taxon>Chromadorea</taxon>
        <taxon>Rhabditida</taxon>
        <taxon>Rhabditina</taxon>
        <taxon>Rhabditomorpha</taxon>
        <taxon>Rhabditoidea</taxon>
        <taxon>Rhabditidae</taxon>
        <taxon>Peloderinae</taxon>
        <taxon>Caenorhabditis</taxon>
    </lineage>
</organism>
<evidence type="ECO:0000256" key="4">
    <source>
        <dbReference type="ARBA" id="ARBA00023117"/>
    </source>
</evidence>
<dbReference type="InterPro" id="IPR027417">
    <property type="entry name" value="P-loop_NTPase"/>
</dbReference>
<dbReference type="PROSITE" id="PS50014">
    <property type="entry name" value="BROMODOMAIN_2"/>
    <property type="match status" value="1"/>
</dbReference>
<dbReference type="GO" id="GO:0045815">
    <property type="term" value="P:transcription initiation-coupled chromatin remodeling"/>
    <property type="evidence" value="ECO:0007669"/>
    <property type="project" value="TreeGrafter"/>
</dbReference>
<dbReference type="GO" id="GO:0005524">
    <property type="term" value="F:ATP binding"/>
    <property type="evidence" value="ECO:0007669"/>
    <property type="project" value="UniProtKB-KW"/>
</dbReference>
<dbReference type="PROSITE" id="PS00633">
    <property type="entry name" value="BROMODOMAIN_1"/>
    <property type="match status" value="1"/>
</dbReference>
<dbReference type="PRINTS" id="PR00503">
    <property type="entry name" value="BROMODOMAIN"/>
</dbReference>
<dbReference type="PROSITE" id="PS00674">
    <property type="entry name" value="AAA"/>
    <property type="match status" value="1"/>
</dbReference>
<feature type="compositionally biased region" description="Acidic residues" evidence="9">
    <location>
        <begin position="1170"/>
        <end position="1191"/>
    </location>
</feature>
<comment type="similarity">
    <text evidence="1">Belongs to the AAA ATPase family.</text>
</comment>
<dbReference type="FunFam" id="1.10.8.60:FF:000016">
    <property type="entry name" value="ATPase family AAA domain-containing protein 2B"/>
    <property type="match status" value="1"/>
</dbReference>
<dbReference type="GO" id="GO:0005634">
    <property type="term" value="C:nucleus"/>
    <property type="evidence" value="ECO:0007669"/>
    <property type="project" value="TreeGrafter"/>
</dbReference>
<dbReference type="InterPro" id="IPR003960">
    <property type="entry name" value="ATPase_AAA_CS"/>
</dbReference>
<dbReference type="PANTHER" id="PTHR23069">
    <property type="entry name" value="AAA DOMAIN-CONTAINING"/>
    <property type="match status" value="1"/>
</dbReference>
<comment type="function">
    <text evidence="5">Thought to form a complex that enhances transcription from repetitive DNA sequences by modulating chromatin structure.</text>
</comment>
<dbReference type="Proteomes" id="UP000005237">
    <property type="component" value="Unassembled WGS sequence"/>
</dbReference>
<feature type="region of interest" description="Disordered" evidence="9">
    <location>
        <begin position="1117"/>
        <end position="1215"/>
    </location>
</feature>
<feature type="compositionally biased region" description="Basic residues" evidence="9">
    <location>
        <begin position="1151"/>
        <end position="1166"/>
    </location>
</feature>
<evidence type="ECO:0000256" key="6">
    <source>
        <dbReference type="ARBA" id="ARBA00074192"/>
    </source>
</evidence>
<feature type="compositionally biased region" description="Basic and acidic residues" evidence="9">
    <location>
        <begin position="908"/>
        <end position="924"/>
    </location>
</feature>
<dbReference type="GO" id="GO:0031445">
    <property type="term" value="P:regulation of heterochromatin formation"/>
    <property type="evidence" value="ECO:0007669"/>
    <property type="project" value="EnsemblMetazoa"/>
</dbReference>
<dbReference type="InterPro" id="IPR036427">
    <property type="entry name" value="Bromodomain-like_sf"/>
</dbReference>
<evidence type="ECO:0000256" key="9">
    <source>
        <dbReference type="SAM" id="MobiDB-lite"/>
    </source>
</evidence>
<dbReference type="CDD" id="cd19517">
    <property type="entry name" value="RecA-like_Yta7-like"/>
    <property type="match status" value="1"/>
</dbReference>
<dbReference type="InterPro" id="IPR001487">
    <property type="entry name" value="Bromodomain"/>
</dbReference>
<dbReference type="Pfam" id="PF00004">
    <property type="entry name" value="AAA"/>
    <property type="match status" value="1"/>
</dbReference>
<keyword evidence="4 8" id="KW-0103">Bromodomain</keyword>
<keyword evidence="12" id="KW-1185">Reference proteome</keyword>
<proteinExistence type="inferred from homology"/>
<evidence type="ECO:0000259" key="10">
    <source>
        <dbReference type="PROSITE" id="PS50014"/>
    </source>
</evidence>
<sequence>MPRRDGLSPRKSLRRSTREHSSRVYSLQDDQLEDNDPEYDDIYSPPTRRRSGGGGGSGYTRSGRKIHHSRYYEEDAYEGAISSEDDERRYRTRRSSNAMTYRQQVMQAIDESKRSQKAPAAKRKRIYLSDEEDDEFEAQLQVENTLPVLSTRRSSRRRTSIHVEAEGSEQEESPIRRSRRSATRLQSGDCPAENGEIGNEGAVMEGGGEPAETNADVDGMGEEGGNQEQGVGDGEDVIEKLGREEEEEGEDEEGEDQKDEFKEEEEDSSNAESSEESTAPRQYSLRRRQPVVHFNSGDARDRLARHERQKRLPPSGGANRHHRNRKGSSHRRRSDSDSDSDDLVLPRPDKRQARPHMHSGRGAGERGRFMPINMTEKELQSAQHILMDRMRKTDAGQGASDIDPMSVDSSVGFDQVGGLGHHIQSLKEVVLFPMLYPEVFSKFSINPPKGVVFYGPPGTGKTLVARALANECRRGANKVAFFMRKGADCLSKWVGESERQLRLLFDQAYAMRPSIIFFDEIDGLAPVRSSKQDQIHASIVSTLLALMDGLDGRGEVVVIGATNRLDSLDPALRRPGRFDRELRFSLPDLNARRQILDIHTSKWEENKPEPQTIDSIAEKTSGYCGADLKFLCTEAVLIGLRSRYPHIYMCSERLKLDIATIKVTEEHFGHAMRRITPASRRDLTIPSRPLDERTSILLGDTIDNLISLRIPQGYRCVENAMATASCELEQVVRALEPNPTVPAIRLLICGSPSLADGGQTSYVLPAILAKLDHLPVFSLSVSSLLTDGRPEEAFSHAVQAAMRASATGPCIMLLPSIDEWIKVIPVSVQHMLITCLESMTGFTPILFLSTLDSSFEHAPDFVTEVFRHANCINMNPSRKSVREKYFDHVFEPIHVPPKVFDPTAYEMPKPDDDSPDAKPTRKLNEDEQRELLKMYTALQRQMRMFFKERLARLMRDRRFAEFVDPVDPEEAEDYYEIIKNPICLSDIMEKLNKSEYNHADKFVADLCLIQFNALDYNPSNTKEGKMIRQMANSLRDAIDDFMDCELDESFVERIETVSRMLQDAGVTSTTDQLLTEIPKGFVRRKPWSMTNTLAKEIEQWKAEREAENQKVMEKLGVAVSAPSSSETVVTEDIKSEEGTSTSTEGVPASGGKKKLTKKKPVKKLKKNGSEEPEEENSEETGEETAIEDYEEAQAQKSSEELNDVEMKEDSGSLNSLDATLTPGSPPSGIAQQELIISRDAIDDVRRLCVTKSDGWSVSELERLSSVLSHTIERFRNDWNREGLPDQLSQIVTDWQAIEDPVLANGTPSLKNGSLLNGH</sequence>
<dbReference type="InterPro" id="IPR045199">
    <property type="entry name" value="ATAD2-like"/>
</dbReference>
<dbReference type="GO" id="GO:0006337">
    <property type="term" value="P:nucleosome disassembly"/>
    <property type="evidence" value="ECO:0007669"/>
    <property type="project" value="TreeGrafter"/>
</dbReference>